<dbReference type="AlphaFoldDB" id="A0A2J6RNS6"/>
<feature type="transmembrane region" description="Helical" evidence="1">
    <location>
        <begin position="104"/>
        <end position="124"/>
    </location>
</feature>
<reference evidence="2 3" key="1">
    <citation type="submission" date="2016-04" db="EMBL/GenBank/DDBJ databases">
        <title>A degradative enzymes factory behind the ericoid mycorrhizal symbiosis.</title>
        <authorList>
            <consortium name="DOE Joint Genome Institute"/>
            <person name="Martino E."/>
            <person name="Morin E."/>
            <person name="Grelet G."/>
            <person name="Kuo A."/>
            <person name="Kohler A."/>
            <person name="Daghino S."/>
            <person name="Barry K."/>
            <person name="Choi C."/>
            <person name="Cichocki N."/>
            <person name="Clum A."/>
            <person name="Copeland A."/>
            <person name="Hainaut M."/>
            <person name="Haridas S."/>
            <person name="Labutti K."/>
            <person name="Lindquist E."/>
            <person name="Lipzen A."/>
            <person name="Khouja H.-R."/>
            <person name="Murat C."/>
            <person name="Ohm R."/>
            <person name="Olson A."/>
            <person name="Spatafora J."/>
            <person name="Veneault-Fourrey C."/>
            <person name="Henrissat B."/>
            <person name="Grigoriev I."/>
            <person name="Martin F."/>
            <person name="Perotto S."/>
        </authorList>
    </citation>
    <scope>NUCLEOTIDE SEQUENCE [LARGE SCALE GENOMIC DNA]</scope>
    <source>
        <strain evidence="2 3">F</strain>
    </source>
</reference>
<keyword evidence="3" id="KW-1185">Reference proteome</keyword>
<keyword evidence="1" id="KW-0472">Membrane</keyword>
<evidence type="ECO:0000256" key="1">
    <source>
        <dbReference type="SAM" id="Phobius"/>
    </source>
</evidence>
<name>A0A2J6RNS6_HYAVF</name>
<accession>A0A2J6RNS6</accession>
<gene>
    <name evidence="2" type="ORF">L207DRAFT_334760</name>
</gene>
<evidence type="ECO:0000313" key="2">
    <source>
        <dbReference type="EMBL" id="PMD40167.1"/>
    </source>
</evidence>
<keyword evidence="1" id="KW-1133">Transmembrane helix</keyword>
<protein>
    <submittedName>
        <fullName evidence="2">Uncharacterized protein</fullName>
    </submittedName>
</protein>
<dbReference type="Proteomes" id="UP000235786">
    <property type="component" value="Unassembled WGS sequence"/>
</dbReference>
<evidence type="ECO:0000313" key="3">
    <source>
        <dbReference type="Proteomes" id="UP000235786"/>
    </source>
</evidence>
<proteinExistence type="predicted"/>
<dbReference type="EMBL" id="KZ613945">
    <property type="protein sequence ID" value="PMD40167.1"/>
    <property type="molecule type" value="Genomic_DNA"/>
</dbReference>
<keyword evidence="1" id="KW-0812">Transmembrane</keyword>
<sequence>MRAKPDPVTDDHIFIRDWAASPDPNSRHAVVAGYDRRRRLNYRIIHQNLSGDPIRAPLISQNTPVTFESIIFRAPYQNQTAELIRDLLHPHLKMNKFSKIMIPYGDELVGQFMVVILVVALGIFR</sequence>
<organism evidence="2 3">
    <name type="scientific">Hyaloscypha variabilis (strain UAMH 11265 / GT02V1 / F)</name>
    <name type="common">Meliniomyces variabilis</name>
    <dbReference type="NCBI Taxonomy" id="1149755"/>
    <lineage>
        <taxon>Eukaryota</taxon>
        <taxon>Fungi</taxon>
        <taxon>Dikarya</taxon>
        <taxon>Ascomycota</taxon>
        <taxon>Pezizomycotina</taxon>
        <taxon>Leotiomycetes</taxon>
        <taxon>Helotiales</taxon>
        <taxon>Hyaloscyphaceae</taxon>
        <taxon>Hyaloscypha</taxon>
        <taxon>Hyaloscypha variabilis</taxon>
    </lineage>
</organism>